<evidence type="ECO:0000256" key="4">
    <source>
        <dbReference type="ARBA" id="ARBA00022777"/>
    </source>
</evidence>
<evidence type="ECO:0000256" key="5">
    <source>
        <dbReference type="ARBA" id="ARBA00022840"/>
    </source>
</evidence>
<dbReference type="PIRSF" id="PIRSF000530">
    <property type="entry name" value="Galactokinase"/>
    <property type="match status" value="1"/>
</dbReference>
<accession>A0ABR9RSA4</accession>
<dbReference type="PROSITE" id="PS00106">
    <property type="entry name" value="GALACTOKINASE"/>
    <property type="match status" value="1"/>
</dbReference>
<evidence type="ECO:0000256" key="3">
    <source>
        <dbReference type="ARBA" id="ARBA00022741"/>
    </source>
</evidence>
<feature type="domain" description="GHMP kinase N-terminal" evidence="7">
    <location>
        <begin position="101"/>
        <end position="177"/>
    </location>
</feature>
<dbReference type="PRINTS" id="PR00959">
    <property type="entry name" value="MEVGALKINASE"/>
</dbReference>
<dbReference type="PANTHER" id="PTHR10457:SF7">
    <property type="entry name" value="GALACTOKINASE-RELATED"/>
    <property type="match status" value="1"/>
</dbReference>
<comment type="caution">
    <text evidence="10">The sequence shown here is derived from an EMBL/GenBank/DDBJ whole genome shotgun (WGS) entry which is preliminary data.</text>
</comment>
<dbReference type="Gene3D" id="3.30.230.10">
    <property type="match status" value="1"/>
</dbReference>
<organism evidence="10 11">
    <name type="scientific">Nocardioides malaquae</name>
    <dbReference type="NCBI Taxonomy" id="2773426"/>
    <lineage>
        <taxon>Bacteria</taxon>
        <taxon>Bacillati</taxon>
        <taxon>Actinomycetota</taxon>
        <taxon>Actinomycetes</taxon>
        <taxon>Propionibacteriales</taxon>
        <taxon>Nocardioidaceae</taxon>
        <taxon>Nocardioides</taxon>
    </lineage>
</organism>
<dbReference type="InterPro" id="IPR019741">
    <property type="entry name" value="Galactokinase_CS"/>
</dbReference>
<dbReference type="InterPro" id="IPR006204">
    <property type="entry name" value="GHMP_kinase_N_dom"/>
</dbReference>
<dbReference type="RefSeq" id="WP_193637741.1">
    <property type="nucleotide sequence ID" value="NZ_JADCSA010000005.1"/>
</dbReference>
<evidence type="ECO:0000259" key="7">
    <source>
        <dbReference type="Pfam" id="PF00288"/>
    </source>
</evidence>
<dbReference type="Proteomes" id="UP000756387">
    <property type="component" value="Unassembled WGS sequence"/>
</dbReference>
<proteinExistence type="inferred from homology"/>
<keyword evidence="11" id="KW-1185">Reference proteome</keyword>
<gene>
    <name evidence="10" type="ORF">IEQ44_07135</name>
</gene>
<dbReference type="PANTHER" id="PTHR10457">
    <property type="entry name" value="MEVALONATE KINASE/GALACTOKINASE"/>
    <property type="match status" value="1"/>
</dbReference>
<evidence type="ECO:0000313" key="11">
    <source>
        <dbReference type="Proteomes" id="UP000756387"/>
    </source>
</evidence>
<keyword evidence="4" id="KW-0418">Kinase</keyword>
<evidence type="ECO:0000259" key="9">
    <source>
        <dbReference type="Pfam" id="PF10509"/>
    </source>
</evidence>
<dbReference type="SUPFAM" id="SSF54211">
    <property type="entry name" value="Ribosomal protein S5 domain 2-like"/>
    <property type="match status" value="1"/>
</dbReference>
<keyword evidence="6" id="KW-0299">Galactose metabolism</keyword>
<dbReference type="InterPro" id="IPR013750">
    <property type="entry name" value="GHMP_kinase_C_dom"/>
</dbReference>
<evidence type="ECO:0000256" key="2">
    <source>
        <dbReference type="ARBA" id="ARBA00022679"/>
    </source>
</evidence>
<dbReference type="InterPro" id="IPR006206">
    <property type="entry name" value="Mevalonate/galactokinase"/>
</dbReference>
<dbReference type="Pfam" id="PF00288">
    <property type="entry name" value="GHMP_kinases_N"/>
    <property type="match status" value="1"/>
</dbReference>
<dbReference type="InterPro" id="IPR020568">
    <property type="entry name" value="Ribosomal_Su5_D2-typ_SF"/>
</dbReference>
<reference evidence="10 11" key="1">
    <citation type="submission" date="2020-10" db="EMBL/GenBank/DDBJ databases">
        <title>Nocardioides sp. isolated from sludge.</title>
        <authorList>
            <person name="Zhang X."/>
        </authorList>
    </citation>
    <scope>NUCLEOTIDE SEQUENCE [LARGE SCALE GENOMIC DNA]</scope>
    <source>
        <strain evidence="10 11">Y6</strain>
    </source>
</reference>
<feature type="domain" description="Galactokinase N-terminal" evidence="9">
    <location>
        <begin position="24"/>
        <end position="68"/>
    </location>
</feature>
<dbReference type="Gene3D" id="3.30.70.890">
    <property type="entry name" value="GHMP kinase, C-terminal domain"/>
    <property type="match status" value="1"/>
</dbReference>
<evidence type="ECO:0000256" key="1">
    <source>
        <dbReference type="ARBA" id="ARBA00006566"/>
    </source>
</evidence>
<evidence type="ECO:0000259" key="8">
    <source>
        <dbReference type="Pfam" id="PF08544"/>
    </source>
</evidence>
<dbReference type="Pfam" id="PF08544">
    <property type="entry name" value="GHMP_kinases_C"/>
    <property type="match status" value="1"/>
</dbReference>
<dbReference type="InterPro" id="IPR019539">
    <property type="entry name" value="GalKase_N"/>
</dbReference>
<keyword evidence="3" id="KW-0547">Nucleotide-binding</keyword>
<dbReference type="InterPro" id="IPR014721">
    <property type="entry name" value="Ribsml_uS5_D2-typ_fold_subgr"/>
</dbReference>
<dbReference type="InterPro" id="IPR000705">
    <property type="entry name" value="Galactokinase"/>
</dbReference>
<dbReference type="InterPro" id="IPR006203">
    <property type="entry name" value="GHMP_knse_ATP-bd_CS"/>
</dbReference>
<feature type="domain" description="GHMP kinase C-terminal" evidence="8">
    <location>
        <begin position="263"/>
        <end position="341"/>
    </location>
</feature>
<evidence type="ECO:0000256" key="6">
    <source>
        <dbReference type="ARBA" id="ARBA00023144"/>
    </source>
</evidence>
<dbReference type="SUPFAM" id="SSF55060">
    <property type="entry name" value="GHMP Kinase, C-terminal domain"/>
    <property type="match status" value="1"/>
</dbReference>
<protein>
    <submittedName>
        <fullName evidence="10">Galactokinase</fullName>
    </submittedName>
</protein>
<keyword evidence="2" id="KW-0808">Transferase</keyword>
<dbReference type="Pfam" id="PF10509">
    <property type="entry name" value="GalKase_gal_bdg"/>
    <property type="match status" value="1"/>
</dbReference>
<dbReference type="PROSITE" id="PS00627">
    <property type="entry name" value="GHMP_KINASES_ATP"/>
    <property type="match status" value="1"/>
</dbReference>
<dbReference type="EMBL" id="JADCSA010000005">
    <property type="protein sequence ID" value="MBE7324423.1"/>
    <property type="molecule type" value="Genomic_DNA"/>
</dbReference>
<name>A0ABR9RSA4_9ACTN</name>
<dbReference type="PRINTS" id="PR00473">
    <property type="entry name" value="GALCTOKINASE"/>
</dbReference>
<keyword evidence="5" id="KW-0067">ATP-binding</keyword>
<comment type="similarity">
    <text evidence="1">Belongs to the GHMP kinase family. GalK subfamily.</text>
</comment>
<dbReference type="InterPro" id="IPR036554">
    <property type="entry name" value="GHMP_kinase_C_sf"/>
</dbReference>
<keyword evidence="6" id="KW-0119">Carbohydrate metabolism</keyword>
<evidence type="ECO:0000313" key="10">
    <source>
        <dbReference type="EMBL" id="MBE7324423.1"/>
    </source>
</evidence>
<sequence length="374" mass="38916">MSPSVVPNPPPDLAQAAVDGLRRHHGVTATAVGRAPGRVNLIGEHTDYLGGLCLPIALAESTWVAVGPLPDAVPGAVRMSSGDDLRWNGWVDARSTGWEAYVLGALQAVGHRGGIALHVETTLPVGAGLSSSAALICAVQRAVSERPNPDLVDPAVAAEVEHVGVPTGGMDQSVALLATAGHALLLDFGTGARRAVPWRPEQAGLDLLVVDTGVRHDNAGGDFARRRAEATAALSDFGTPDDPVLARRRRHVLSENRRTAEAVRALERGDWDEVGELFIASHRSLRDDHEVSCPELDLVVSTSLAGGALGARMTGGGFGGCAIALCPQAATETVRRSLRGAFTARSWAVPTVWTAVASGAATRLLPGEGVTSWM</sequence>